<proteinExistence type="inferred from homology"/>
<dbReference type="InterPro" id="IPR027417">
    <property type="entry name" value="P-loop_NTPase"/>
</dbReference>
<organism evidence="6 7">
    <name type="scientific">Lachnobacterium bovis</name>
    <dbReference type="NCBI Taxonomy" id="140626"/>
    <lineage>
        <taxon>Bacteria</taxon>
        <taxon>Bacillati</taxon>
        <taxon>Bacillota</taxon>
        <taxon>Clostridia</taxon>
        <taxon>Lachnospirales</taxon>
        <taxon>Lachnospiraceae</taxon>
        <taxon>Lachnobacterium</taxon>
    </lineage>
</organism>
<dbReference type="InterPro" id="IPR050678">
    <property type="entry name" value="DNA_Partitioning_ATPase"/>
</dbReference>
<evidence type="ECO:0000313" key="6">
    <source>
        <dbReference type="EMBL" id="SER85701.1"/>
    </source>
</evidence>
<evidence type="ECO:0000256" key="1">
    <source>
        <dbReference type="ARBA" id="ARBA00006976"/>
    </source>
</evidence>
<dbReference type="CDD" id="cd02042">
    <property type="entry name" value="ParAB_family"/>
    <property type="match status" value="1"/>
</dbReference>
<evidence type="ECO:0000256" key="2">
    <source>
        <dbReference type="ARBA" id="ARBA00049360"/>
    </source>
</evidence>
<feature type="domain" description="AAA" evidence="5">
    <location>
        <begin position="3"/>
        <end position="183"/>
    </location>
</feature>
<dbReference type="SUPFAM" id="SSF52540">
    <property type="entry name" value="P-loop containing nucleoside triphosphate hydrolases"/>
    <property type="match status" value="1"/>
</dbReference>
<dbReference type="Pfam" id="PF13614">
    <property type="entry name" value="AAA_31"/>
    <property type="match status" value="1"/>
</dbReference>
<dbReference type="FunFam" id="3.40.50.300:FF:000285">
    <property type="entry name" value="Sporulation initiation inhibitor Soj"/>
    <property type="match status" value="1"/>
</dbReference>
<evidence type="ECO:0000259" key="5">
    <source>
        <dbReference type="Pfam" id="PF13614"/>
    </source>
</evidence>
<gene>
    <name evidence="6" type="ORF">SAMN02910429_01259</name>
</gene>
<comment type="subunit">
    <text evidence="3">Dimerizes in the presence of ATP but not ADP; ATP-binding is required for double-stranded (ds)DNA-binding. Interacts with DnaA.</text>
</comment>
<comment type="similarity">
    <text evidence="1">Belongs to the ParA family.</text>
</comment>
<name>A0A1H9SL72_9FIRM</name>
<dbReference type="RefSeq" id="WP_074730612.1">
    <property type="nucleotide sequence ID" value="NZ_FOGW01000012.1"/>
</dbReference>
<dbReference type="PANTHER" id="PTHR13696">
    <property type="entry name" value="P-LOOP CONTAINING NUCLEOSIDE TRIPHOSPHATE HYDROLASE"/>
    <property type="match status" value="1"/>
</dbReference>
<protein>
    <recommendedName>
        <fullName evidence="4">Sporulation initiation inhibitor protein Soj</fullName>
    </recommendedName>
</protein>
<dbReference type="EMBL" id="FOGW01000012">
    <property type="protein sequence ID" value="SER85701.1"/>
    <property type="molecule type" value="Genomic_DNA"/>
</dbReference>
<comment type="catalytic activity">
    <reaction evidence="2">
        <text>ATP + H2O = ADP + phosphate + H(+)</text>
        <dbReference type="Rhea" id="RHEA:13065"/>
        <dbReference type="ChEBI" id="CHEBI:15377"/>
        <dbReference type="ChEBI" id="CHEBI:15378"/>
        <dbReference type="ChEBI" id="CHEBI:30616"/>
        <dbReference type="ChEBI" id="CHEBI:43474"/>
        <dbReference type="ChEBI" id="CHEBI:456216"/>
    </reaction>
</comment>
<sequence length="261" mass="28743">MSKVIICANQKGGVAKSTSVVNLGIGLANKGKRVLVIDNDPQGSLTEALGYPQPDKLEITLANVMEWVLNEDDYDLKAGILHHEEGIDLMPANIELSGVETSLVGIMSSETTLREYIESVRDDYDYILVDCSPNLGQLTLNALVAADEVIIPVQAAYLPIKGLEQLLKTISRVKRKMNPKLHIMGILITMVDYRTVYAKEITEVLYEHYGSSIHIFDDVIPLSVRAAEASAEGVSIYKYDGKGKVAAAYEKIVEEVLNYEQ</sequence>
<keyword evidence="7" id="KW-1185">Reference proteome</keyword>
<accession>A0A1H9SL72</accession>
<dbReference type="AlphaFoldDB" id="A0A1H9SL72"/>
<dbReference type="InterPro" id="IPR025669">
    <property type="entry name" value="AAA_dom"/>
</dbReference>
<dbReference type="Proteomes" id="UP000182471">
    <property type="component" value="Unassembled WGS sequence"/>
</dbReference>
<dbReference type="Gene3D" id="3.40.50.300">
    <property type="entry name" value="P-loop containing nucleotide triphosphate hydrolases"/>
    <property type="match status" value="1"/>
</dbReference>
<evidence type="ECO:0000256" key="4">
    <source>
        <dbReference type="ARBA" id="ARBA00071824"/>
    </source>
</evidence>
<dbReference type="PIRSF" id="PIRSF009320">
    <property type="entry name" value="Nuc_binding_HP_1000"/>
    <property type="match status" value="1"/>
</dbReference>
<evidence type="ECO:0000313" key="7">
    <source>
        <dbReference type="Proteomes" id="UP000182471"/>
    </source>
</evidence>
<reference evidence="7" key="1">
    <citation type="submission" date="2016-10" db="EMBL/GenBank/DDBJ databases">
        <authorList>
            <person name="Varghese N."/>
            <person name="Submissions S."/>
        </authorList>
    </citation>
    <scope>NUCLEOTIDE SEQUENCE [LARGE SCALE GENOMIC DNA]</scope>
    <source>
        <strain evidence="7">S1b</strain>
    </source>
</reference>
<evidence type="ECO:0000256" key="3">
    <source>
        <dbReference type="ARBA" id="ARBA00062323"/>
    </source>
</evidence>
<dbReference type="PANTHER" id="PTHR13696:SF99">
    <property type="entry name" value="COBYRINIC ACID AC-DIAMIDE SYNTHASE"/>
    <property type="match status" value="1"/>
</dbReference>